<keyword evidence="4" id="KW-0676">Redox-active center</keyword>
<feature type="domain" description="Glutaredoxin" evidence="5">
    <location>
        <begin position="7"/>
        <end position="71"/>
    </location>
</feature>
<proteinExistence type="predicted"/>
<dbReference type="Pfam" id="PF00462">
    <property type="entry name" value="Glutaredoxin"/>
    <property type="match status" value="1"/>
</dbReference>
<evidence type="ECO:0000256" key="2">
    <source>
        <dbReference type="ARBA" id="ARBA00022982"/>
    </source>
</evidence>
<dbReference type="InterPro" id="IPR014025">
    <property type="entry name" value="Glutaredoxin_subgr"/>
</dbReference>
<evidence type="ECO:0000256" key="3">
    <source>
        <dbReference type="ARBA" id="ARBA00023157"/>
    </source>
</evidence>
<organism evidence="6 7">
    <name type="scientific">Crepidotus variabilis</name>
    <dbReference type="NCBI Taxonomy" id="179855"/>
    <lineage>
        <taxon>Eukaryota</taxon>
        <taxon>Fungi</taxon>
        <taxon>Dikarya</taxon>
        <taxon>Basidiomycota</taxon>
        <taxon>Agaricomycotina</taxon>
        <taxon>Agaricomycetes</taxon>
        <taxon>Agaricomycetidae</taxon>
        <taxon>Agaricales</taxon>
        <taxon>Agaricineae</taxon>
        <taxon>Crepidotaceae</taxon>
        <taxon>Crepidotus</taxon>
    </lineage>
</organism>
<feature type="non-terminal residue" evidence="6">
    <location>
        <position position="1"/>
    </location>
</feature>
<comment type="caution">
    <text evidence="6">The sequence shown here is derived from an EMBL/GenBank/DDBJ whole genome shotgun (WGS) entry which is preliminary data.</text>
</comment>
<dbReference type="PANTHER" id="PTHR45694">
    <property type="entry name" value="GLUTAREDOXIN 2"/>
    <property type="match status" value="1"/>
</dbReference>
<dbReference type="InterPro" id="IPR011899">
    <property type="entry name" value="Glutaredoxin_euk/vir"/>
</dbReference>
<dbReference type="InterPro" id="IPR036249">
    <property type="entry name" value="Thioredoxin-like_sf"/>
</dbReference>
<dbReference type="GO" id="GO:0034599">
    <property type="term" value="P:cellular response to oxidative stress"/>
    <property type="evidence" value="ECO:0007669"/>
    <property type="project" value="TreeGrafter"/>
</dbReference>
<dbReference type="Gene3D" id="3.40.30.10">
    <property type="entry name" value="Glutaredoxin"/>
    <property type="match status" value="1"/>
</dbReference>
<dbReference type="InterPro" id="IPR011767">
    <property type="entry name" value="GLR_AS"/>
</dbReference>
<name>A0A9P6JPF3_9AGAR</name>
<dbReference type="GO" id="GO:0015038">
    <property type="term" value="F:glutathione disulfide oxidoreductase activity"/>
    <property type="evidence" value="ECO:0007669"/>
    <property type="project" value="TreeGrafter"/>
</dbReference>
<dbReference type="PRINTS" id="PR00160">
    <property type="entry name" value="GLUTAREDOXIN"/>
</dbReference>
<reference evidence="6" key="1">
    <citation type="submission" date="2020-11" db="EMBL/GenBank/DDBJ databases">
        <authorList>
            <consortium name="DOE Joint Genome Institute"/>
            <person name="Ahrendt S."/>
            <person name="Riley R."/>
            <person name="Andreopoulos W."/>
            <person name="Labutti K."/>
            <person name="Pangilinan J."/>
            <person name="Ruiz-Duenas F.J."/>
            <person name="Barrasa J.M."/>
            <person name="Sanchez-Garcia M."/>
            <person name="Camarero S."/>
            <person name="Miyauchi S."/>
            <person name="Serrano A."/>
            <person name="Linde D."/>
            <person name="Babiker R."/>
            <person name="Drula E."/>
            <person name="Ayuso-Fernandez I."/>
            <person name="Pacheco R."/>
            <person name="Padilla G."/>
            <person name="Ferreira P."/>
            <person name="Barriuso J."/>
            <person name="Kellner H."/>
            <person name="Castanera R."/>
            <person name="Alfaro M."/>
            <person name="Ramirez L."/>
            <person name="Pisabarro A.G."/>
            <person name="Kuo A."/>
            <person name="Tritt A."/>
            <person name="Lipzen A."/>
            <person name="He G."/>
            <person name="Yan M."/>
            <person name="Ng V."/>
            <person name="Cullen D."/>
            <person name="Martin F."/>
            <person name="Rosso M.-N."/>
            <person name="Henrissat B."/>
            <person name="Hibbett D."/>
            <person name="Martinez A.T."/>
            <person name="Grigoriev I.V."/>
        </authorList>
    </citation>
    <scope>NUCLEOTIDE SEQUENCE</scope>
    <source>
        <strain evidence="6">CBS 506.95</strain>
    </source>
</reference>
<dbReference type="OrthoDB" id="418495at2759"/>
<dbReference type="PROSITE" id="PS51354">
    <property type="entry name" value="GLUTAREDOXIN_2"/>
    <property type="match status" value="1"/>
</dbReference>
<keyword evidence="7" id="KW-1185">Reference proteome</keyword>
<dbReference type="PANTHER" id="PTHR45694:SF18">
    <property type="entry name" value="GLUTAREDOXIN-1-RELATED"/>
    <property type="match status" value="1"/>
</dbReference>
<keyword evidence="2" id="KW-0249">Electron transport</keyword>
<evidence type="ECO:0000256" key="4">
    <source>
        <dbReference type="ARBA" id="ARBA00023284"/>
    </source>
</evidence>
<dbReference type="Proteomes" id="UP000807306">
    <property type="component" value="Unassembled WGS sequence"/>
</dbReference>
<dbReference type="GO" id="GO:0005737">
    <property type="term" value="C:cytoplasm"/>
    <property type="evidence" value="ECO:0007669"/>
    <property type="project" value="TreeGrafter"/>
</dbReference>
<keyword evidence="3" id="KW-1015">Disulfide bond</keyword>
<keyword evidence="1" id="KW-0813">Transport</keyword>
<dbReference type="NCBIfam" id="TIGR02180">
    <property type="entry name" value="GRX_euk"/>
    <property type="match status" value="1"/>
</dbReference>
<dbReference type="EMBL" id="MU157855">
    <property type="protein sequence ID" value="KAF9528121.1"/>
    <property type="molecule type" value="Genomic_DNA"/>
</dbReference>
<feature type="non-terminal residue" evidence="6">
    <location>
        <position position="89"/>
    </location>
</feature>
<evidence type="ECO:0000313" key="7">
    <source>
        <dbReference type="Proteomes" id="UP000807306"/>
    </source>
</evidence>
<evidence type="ECO:0000259" key="5">
    <source>
        <dbReference type="Pfam" id="PF00462"/>
    </source>
</evidence>
<evidence type="ECO:0000256" key="1">
    <source>
        <dbReference type="ARBA" id="ARBA00022448"/>
    </source>
</evidence>
<sequence>TITDHPVVIFSKSWCPYCKAAKALFSTEFPDVKPEILELDLRDDGAEIQDYLLKKTNQRTVPSVFVNKEHIGGNDATQAAFKAGKLAAL</sequence>
<gene>
    <name evidence="6" type="ORF">CPB83DRAFT_727835</name>
</gene>
<dbReference type="AlphaFoldDB" id="A0A9P6JPF3"/>
<dbReference type="SUPFAM" id="SSF52833">
    <property type="entry name" value="Thioredoxin-like"/>
    <property type="match status" value="1"/>
</dbReference>
<dbReference type="CDD" id="cd03419">
    <property type="entry name" value="GRX_GRXh_1_2_like"/>
    <property type="match status" value="1"/>
</dbReference>
<dbReference type="InterPro" id="IPR002109">
    <property type="entry name" value="Glutaredoxin"/>
</dbReference>
<evidence type="ECO:0000313" key="6">
    <source>
        <dbReference type="EMBL" id="KAF9528121.1"/>
    </source>
</evidence>
<dbReference type="PROSITE" id="PS00195">
    <property type="entry name" value="GLUTAREDOXIN_1"/>
    <property type="match status" value="1"/>
</dbReference>
<accession>A0A9P6JPF3</accession>
<protein>
    <submittedName>
        <fullName evidence="6">Glutaredoxin</fullName>
    </submittedName>
</protein>